<feature type="transmembrane region" description="Helical" evidence="1">
    <location>
        <begin position="60"/>
        <end position="77"/>
    </location>
</feature>
<dbReference type="Proteomes" id="UP001059401">
    <property type="component" value="Chromosome"/>
</dbReference>
<evidence type="ECO:0000313" key="4">
    <source>
        <dbReference type="Proteomes" id="UP001058682"/>
    </source>
</evidence>
<keyword evidence="1" id="KW-1133">Transmembrane helix</keyword>
<gene>
    <name evidence="3" type="ORF">E4N74_06395</name>
    <name evidence="2" type="ORF">E4N76_07290</name>
</gene>
<evidence type="ECO:0000256" key="1">
    <source>
        <dbReference type="SAM" id="Phobius"/>
    </source>
</evidence>
<keyword evidence="1" id="KW-0812">Transmembrane</keyword>
<feature type="transmembrane region" description="Helical" evidence="1">
    <location>
        <begin position="31"/>
        <end position="53"/>
    </location>
</feature>
<reference evidence="3" key="1">
    <citation type="submission" date="2019-04" db="EMBL/GenBank/DDBJ databases">
        <title>Whole genome sequencing of oral phylogroup 2 treponemes.</title>
        <authorList>
            <person name="Chan Y."/>
            <person name="Zeng H.H."/>
            <person name="Yu X.L."/>
            <person name="Leung W.K."/>
            <person name="Watt R.M."/>
        </authorList>
    </citation>
    <scope>NUCLEOTIDE SEQUENCE</scope>
    <source>
        <strain evidence="3">OMZ 835</strain>
        <strain evidence="2">OMZ 847</strain>
    </source>
</reference>
<feature type="transmembrane region" description="Helical" evidence="1">
    <location>
        <begin position="7"/>
        <end position="25"/>
    </location>
</feature>
<dbReference type="Proteomes" id="UP001058682">
    <property type="component" value="Chromosome"/>
</dbReference>
<dbReference type="EMBL" id="CP038804">
    <property type="protein sequence ID" value="UTY33680.1"/>
    <property type="molecule type" value="Genomic_DNA"/>
</dbReference>
<dbReference type="EMBL" id="CP038802">
    <property type="protein sequence ID" value="UTY28815.1"/>
    <property type="molecule type" value="Genomic_DNA"/>
</dbReference>
<dbReference type="AlphaFoldDB" id="A0AAE9MUA8"/>
<sequence>MKKYKYINFLIDILVLVFILLSYYVKKRIGLIPYTIIVFSFFAFFVIYSLFVLSFAKKRYSIIIFQLLAVILFYLISKFNLADTVALLIEVPKIERRVEKIKQMYGLEGFHVVDDNTEIIDGYILFAWEPGFLDYQQILVYDEKNDLKDAENGKKLISIGKLYVLEQTRDCFYLCLLEE</sequence>
<organism evidence="3 4">
    <name type="scientific">Treponema putidum</name>
    <dbReference type="NCBI Taxonomy" id="221027"/>
    <lineage>
        <taxon>Bacteria</taxon>
        <taxon>Pseudomonadati</taxon>
        <taxon>Spirochaetota</taxon>
        <taxon>Spirochaetia</taxon>
        <taxon>Spirochaetales</taxon>
        <taxon>Treponemataceae</taxon>
        <taxon>Treponema</taxon>
    </lineage>
</organism>
<keyword evidence="5" id="KW-1185">Reference proteome</keyword>
<accession>A0AAE9MUA8</accession>
<keyword evidence="1" id="KW-0472">Membrane</keyword>
<proteinExistence type="predicted"/>
<evidence type="ECO:0000313" key="5">
    <source>
        <dbReference type="Proteomes" id="UP001059401"/>
    </source>
</evidence>
<evidence type="ECO:0000313" key="3">
    <source>
        <dbReference type="EMBL" id="UTY33680.1"/>
    </source>
</evidence>
<name>A0AAE9MUA8_9SPIR</name>
<protein>
    <submittedName>
        <fullName evidence="3">Uncharacterized protein</fullName>
    </submittedName>
</protein>
<dbReference type="RefSeq" id="WP_255806588.1">
    <property type="nucleotide sequence ID" value="NZ_CP038802.1"/>
</dbReference>
<evidence type="ECO:0000313" key="2">
    <source>
        <dbReference type="EMBL" id="UTY28815.1"/>
    </source>
</evidence>